<dbReference type="SUPFAM" id="SSF53448">
    <property type="entry name" value="Nucleotide-diphospho-sugar transferases"/>
    <property type="match status" value="1"/>
</dbReference>
<dbReference type="RefSeq" id="WP_390217069.1">
    <property type="nucleotide sequence ID" value="NZ_JBHSZV010000025.1"/>
</dbReference>
<evidence type="ECO:0000313" key="3">
    <source>
        <dbReference type="Proteomes" id="UP001596410"/>
    </source>
</evidence>
<dbReference type="Proteomes" id="UP001596410">
    <property type="component" value="Unassembled WGS sequence"/>
</dbReference>
<evidence type="ECO:0000313" key="2">
    <source>
        <dbReference type="EMBL" id="MFC7062206.1"/>
    </source>
</evidence>
<comment type="caution">
    <text evidence="2">The sequence shown here is derived from an EMBL/GenBank/DDBJ whole genome shotgun (WGS) entry which is preliminary data.</text>
</comment>
<evidence type="ECO:0000259" key="1">
    <source>
        <dbReference type="Pfam" id="PF00483"/>
    </source>
</evidence>
<accession>A0ABW2EMP4</accession>
<protein>
    <submittedName>
        <fullName evidence="2">Sugar phosphate nucleotidyltransferase</fullName>
    </submittedName>
</protein>
<name>A0ABW2EMP4_9BACI</name>
<keyword evidence="3" id="KW-1185">Reference proteome</keyword>
<feature type="domain" description="Nucleotidyl transferase" evidence="1">
    <location>
        <begin position="24"/>
        <end position="80"/>
    </location>
</feature>
<organism evidence="2 3">
    <name type="scientific">Halobacillus seohaensis</name>
    <dbReference type="NCBI Taxonomy" id="447421"/>
    <lineage>
        <taxon>Bacteria</taxon>
        <taxon>Bacillati</taxon>
        <taxon>Bacillota</taxon>
        <taxon>Bacilli</taxon>
        <taxon>Bacillales</taxon>
        <taxon>Bacillaceae</taxon>
        <taxon>Halobacillus</taxon>
    </lineage>
</organism>
<proteinExistence type="predicted"/>
<gene>
    <name evidence="2" type="ORF">ACFQIC_10085</name>
</gene>
<dbReference type="InterPro" id="IPR005835">
    <property type="entry name" value="NTP_transferase_dom"/>
</dbReference>
<dbReference type="EMBL" id="JBHSZV010000025">
    <property type="protein sequence ID" value="MFC7062206.1"/>
    <property type="molecule type" value="Genomic_DNA"/>
</dbReference>
<sequence>MNKVHHKGNRGIIFKKLRERGKQGIILDGGSGIRLSPSTYSVNKLSVFDKSMIYLSSICIDGIKEILIISTKKLIESANALSEPFIKLIILKVSKGLSPLPYIFFKLNYWLM</sequence>
<dbReference type="InterPro" id="IPR029044">
    <property type="entry name" value="Nucleotide-diphossugar_trans"/>
</dbReference>
<reference evidence="3" key="1">
    <citation type="journal article" date="2019" name="Int. J. Syst. Evol. Microbiol.">
        <title>The Global Catalogue of Microorganisms (GCM) 10K type strain sequencing project: providing services to taxonomists for standard genome sequencing and annotation.</title>
        <authorList>
            <consortium name="The Broad Institute Genomics Platform"/>
            <consortium name="The Broad Institute Genome Sequencing Center for Infectious Disease"/>
            <person name="Wu L."/>
            <person name="Ma J."/>
        </authorList>
    </citation>
    <scope>NUCLEOTIDE SEQUENCE [LARGE SCALE GENOMIC DNA]</scope>
    <source>
        <strain evidence="3">CGMCC 4.1621</strain>
    </source>
</reference>
<dbReference type="Pfam" id="PF00483">
    <property type="entry name" value="NTP_transferase"/>
    <property type="match status" value="1"/>
</dbReference>